<accession>A0A7L9RTZ6</accession>
<proteinExistence type="predicted"/>
<evidence type="ECO:0000313" key="2">
    <source>
        <dbReference type="Proteomes" id="UP000594001"/>
    </source>
</evidence>
<dbReference type="AlphaFoldDB" id="A0A7L9RTZ6"/>
<protein>
    <submittedName>
        <fullName evidence="1">Uncharacterized protein</fullName>
    </submittedName>
</protein>
<gene>
    <name evidence="1" type="ORF">CPBP_00872</name>
</gene>
<dbReference type="KEGG" id="pbal:CPBP_00872"/>
<dbReference type="Proteomes" id="UP000594001">
    <property type="component" value="Chromosome"/>
</dbReference>
<evidence type="ECO:0000313" key="1">
    <source>
        <dbReference type="EMBL" id="QOL20093.1"/>
    </source>
</evidence>
<dbReference type="EMBL" id="CP054719">
    <property type="protein sequence ID" value="QOL20093.1"/>
    <property type="molecule type" value="Genomic_DNA"/>
</dbReference>
<sequence length="57" mass="6788">MEEKQMAAKEVLEVLDEMRNAYNSGNFDFSKWHPLPLLIIEDSGHQTIGDYEYLKRW</sequence>
<name>A0A7L9RTZ6_9PROT</name>
<reference evidence="1 2" key="1">
    <citation type="submission" date="2020-06" db="EMBL/GenBank/DDBJ databases">
        <title>The endosymbiont of the kinetoplastid Bodo saltans is a Paracaedibacter-like alpha-proteobacterium possessing a putative toxin-antitoxin system.</title>
        <authorList>
            <person name="Midha S."/>
            <person name="Rigden D.J."/>
            <person name="Siozios S."/>
            <person name="Hurst G.D.D."/>
            <person name="Jackson A.P."/>
        </authorList>
    </citation>
    <scope>NUCLEOTIDE SEQUENCE [LARGE SCALE GENOMIC DNA]</scope>
    <source>
        <strain evidence="1">Lake Konstanz</strain>
    </source>
</reference>
<organism evidence="1 2">
    <name type="scientific">Candidatus Bodocaedibacter vickermanii</name>
    <dbReference type="NCBI Taxonomy" id="2741701"/>
    <lineage>
        <taxon>Bacteria</taxon>
        <taxon>Pseudomonadati</taxon>
        <taxon>Pseudomonadota</taxon>
        <taxon>Alphaproteobacteria</taxon>
        <taxon>Holosporales</taxon>
        <taxon>Candidatus Paracaedibacteraceae</taxon>
        <taxon>Candidatus Bodocaedibacter</taxon>
    </lineage>
</organism>
<keyword evidence="2" id="KW-1185">Reference proteome</keyword>
<dbReference type="RefSeq" id="WP_350331648.1">
    <property type="nucleotide sequence ID" value="NZ_CP054719.1"/>
</dbReference>